<dbReference type="SUPFAM" id="SSF52172">
    <property type="entry name" value="CheY-like"/>
    <property type="match status" value="1"/>
</dbReference>
<dbReference type="GO" id="GO:0043709">
    <property type="term" value="P:cell adhesion involved in single-species biofilm formation"/>
    <property type="evidence" value="ECO:0007669"/>
    <property type="project" value="TreeGrafter"/>
</dbReference>
<dbReference type="PROSITE" id="PS50887">
    <property type="entry name" value="GGDEF"/>
    <property type="match status" value="1"/>
</dbReference>
<dbReference type="EMBL" id="RJVA01000010">
    <property type="protein sequence ID" value="ROR01611.1"/>
    <property type="molecule type" value="Genomic_DNA"/>
</dbReference>
<dbReference type="OrthoDB" id="9778432at2"/>
<dbReference type="SUPFAM" id="SSF55073">
    <property type="entry name" value="Nucleotide cyclase"/>
    <property type="match status" value="1"/>
</dbReference>
<dbReference type="GO" id="GO:0005886">
    <property type="term" value="C:plasma membrane"/>
    <property type="evidence" value="ECO:0007669"/>
    <property type="project" value="TreeGrafter"/>
</dbReference>
<dbReference type="InterPro" id="IPR050469">
    <property type="entry name" value="Diguanylate_Cyclase"/>
</dbReference>
<dbReference type="InterPro" id="IPR043128">
    <property type="entry name" value="Rev_trsase/Diguanyl_cyclase"/>
</dbReference>
<dbReference type="PROSITE" id="PS50110">
    <property type="entry name" value="RESPONSE_REGULATORY"/>
    <property type="match status" value="1"/>
</dbReference>
<dbReference type="CDD" id="cd01949">
    <property type="entry name" value="GGDEF"/>
    <property type="match status" value="1"/>
</dbReference>
<dbReference type="SMART" id="SM00267">
    <property type="entry name" value="GGDEF"/>
    <property type="match status" value="1"/>
</dbReference>
<dbReference type="CDD" id="cd17574">
    <property type="entry name" value="REC_OmpR"/>
    <property type="match status" value="1"/>
</dbReference>
<evidence type="ECO:0000256" key="3">
    <source>
        <dbReference type="PROSITE-ProRule" id="PRU00169"/>
    </source>
</evidence>
<evidence type="ECO:0000313" key="6">
    <source>
        <dbReference type="EMBL" id="ROR01611.1"/>
    </source>
</evidence>
<organism evidence="6 7">
    <name type="scientific">Desulfosoma caldarium</name>
    <dbReference type="NCBI Taxonomy" id="610254"/>
    <lineage>
        <taxon>Bacteria</taxon>
        <taxon>Pseudomonadati</taxon>
        <taxon>Thermodesulfobacteriota</taxon>
        <taxon>Syntrophobacteria</taxon>
        <taxon>Syntrophobacterales</taxon>
        <taxon>Syntrophobacteraceae</taxon>
        <taxon>Desulfosoma</taxon>
    </lineage>
</organism>
<dbReference type="PANTHER" id="PTHR45138:SF9">
    <property type="entry name" value="DIGUANYLATE CYCLASE DGCM-RELATED"/>
    <property type="match status" value="1"/>
</dbReference>
<comment type="catalytic activity">
    <reaction evidence="2">
        <text>2 GTP = 3',3'-c-di-GMP + 2 diphosphate</text>
        <dbReference type="Rhea" id="RHEA:24898"/>
        <dbReference type="ChEBI" id="CHEBI:33019"/>
        <dbReference type="ChEBI" id="CHEBI:37565"/>
        <dbReference type="ChEBI" id="CHEBI:58805"/>
        <dbReference type="EC" id="2.7.7.65"/>
    </reaction>
</comment>
<dbReference type="GO" id="GO:1902201">
    <property type="term" value="P:negative regulation of bacterial-type flagellum-dependent cell motility"/>
    <property type="evidence" value="ECO:0007669"/>
    <property type="project" value="TreeGrafter"/>
</dbReference>
<feature type="domain" description="GGDEF" evidence="5">
    <location>
        <begin position="170"/>
        <end position="302"/>
    </location>
</feature>
<feature type="domain" description="Response regulatory" evidence="4">
    <location>
        <begin position="2"/>
        <end position="120"/>
    </location>
</feature>
<feature type="modified residue" description="4-aspartylphosphate" evidence="3">
    <location>
        <position position="52"/>
    </location>
</feature>
<dbReference type="PANTHER" id="PTHR45138">
    <property type="entry name" value="REGULATORY COMPONENTS OF SENSORY TRANSDUCTION SYSTEM"/>
    <property type="match status" value="1"/>
</dbReference>
<dbReference type="Gene3D" id="6.10.250.690">
    <property type="match status" value="1"/>
</dbReference>
<sequence length="306" mass="33493">MKVLVADDDTTTRKMVAAMLTKWGYEVVTAASGDAAWNVLQGEDSPRLAVLDWIMPGMDGVDICRKVREEVPTDRYLYMILLTAKTSRKEIVSGLEAGADDYMIKPFDPSELQVRVGIGRRIIALHEELVAAREALRIQATRDPLTGTYNRGAAYQRLVEELDRAVRANQPLSLLMMDIDHFKKINDTYGHLVGDHVLKETVARMRSVIRSYDVVGRFGGEEFLVVLPHADTGIAVNVAERIRAAVSRHPIVDGQVAVSVTLSAGVATAHGPTVPDALIQSADEALYLAKRTGRNRVCAASARCAA</sequence>
<comment type="caution">
    <text evidence="6">The sequence shown here is derived from an EMBL/GenBank/DDBJ whole genome shotgun (WGS) entry which is preliminary data.</text>
</comment>
<dbReference type="InterPro" id="IPR029787">
    <property type="entry name" value="Nucleotide_cyclase"/>
</dbReference>
<evidence type="ECO:0000256" key="2">
    <source>
        <dbReference type="ARBA" id="ARBA00034247"/>
    </source>
</evidence>
<dbReference type="GO" id="GO:0000160">
    <property type="term" value="P:phosphorelay signal transduction system"/>
    <property type="evidence" value="ECO:0007669"/>
    <property type="project" value="InterPro"/>
</dbReference>
<name>A0A3N1VKY9_9BACT</name>
<dbReference type="InterPro" id="IPR001789">
    <property type="entry name" value="Sig_transdc_resp-reg_receiver"/>
</dbReference>
<keyword evidence="3" id="KW-0597">Phosphoprotein</keyword>
<dbReference type="Proteomes" id="UP000276223">
    <property type="component" value="Unassembled WGS sequence"/>
</dbReference>
<dbReference type="FunFam" id="3.30.70.270:FF:000001">
    <property type="entry name" value="Diguanylate cyclase domain protein"/>
    <property type="match status" value="1"/>
</dbReference>
<evidence type="ECO:0000259" key="4">
    <source>
        <dbReference type="PROSITE" id="PS50110"/>
    </source>
</evidence>
<dbReference type="Gene3D" id="3.30.70.270">
    <property type="match status" value="1"/>
</dbReference>
<dbReference type="AlphaFoldDB" id="A0A3N1VKY9"/>
<keyword evidence="7" id="KW-1185">Reference proteome</keyword>
<dbReference type="InterPro" id="IPR000160">
    <property type="entry name" value="GGDEF_dom"/>
</dbReference>
<accession>A0A3N1VKY9</accession>
<reference evidence="6 7" key="1">
    <citation type="submission" date="2018-11" db="EMBL/GenBank/DDBJ databases">
        <title>Genomic Encyclopedia of Type Strains, Phase IV (KMG-IV): sequencing the most valuable type-strain genomes for metagenomic binning, comparative biology and taxonomic classification.</title>
        <authorList>
            <person name="Goeker M."/>
        </authorList>
    </citation>
    <scope>NUCLEOTIDE SEQUENCE [LARGE SCALE GENOMIC DNA]</scope>
    <source>
        <strain evidence="6 7">DSM 22027</strain>
    </source>
</reference>
<dbReference type="GO" id="GO:0052621">
    <property type="term" value="F:diguanylate cyclase activity"/>
    <property type="evidence" value="ECO:0007669"/>
    <property type="project" value="UniProtKB-EC"/>
</dbReference>
<dbReference type="Gene3D" id="3.40.50.2300">
    <property type="match status" value="1"/>
</dbReference>
<evidence type="ECO:0000313" key="7">
    <source>
        <dbReference type="Proteomes" id="UP000276223"/>
    </source>
</evidence>
<dbReference type="Pfam" id="PF00072">
    <property type="entry name" value="Response_reg"/>
    <property type="match status" value="1"/>
</dbReference>
<dbReference type="EC" id="2.7.7.65" evidence="1"/>
<dbReference type="NCBIfam" id="TIGR00254">
    <property type="entry name" value="GGDEF"/>
    <property type="match status" value="1"/>
</dbReference>
<dbReference type="Pfam" id="PF00990">
    <property type="entry name" value="GGDEF"/>
    <property type="match status" value="1"/>
</dbReference>
<protein>
    <recommendedName>
        <fullName evidence="1">diguanylate cyclase</fullName>
        <ecNumber evidence="1">2.7.7.65</ecNumber>
    </recommendedName>
</protein>
<dbReference type="SMART" id="SM00448">
    <property type="entry name" value="REC"/>
    <property type="match status" value="1"/>
</dbReference>
<evidence type="ECO:0000256" key="1">
    <source>
        <dbReference type="ARBA" id="ARBA00012528"/>
    </source>
</evidence>
<dbReference type="RefSeq" id="WP_123289322.1">
    <property type="nucleotide sequence ID" value="NZ_RJVA01000010.1"/>
</dbReference>
<dbReference type="InterPro" id="IPR011006">
    <property type="entry name" value="CheY-like_superfamily"/>
</dbReference>
<evidence type="ECO:0000259" key="5">
    <source>
        <dbReference type="PROSITE" id="PS50887"/>
    </source>
</evidence>
<proteinExistence type="predicted"/>
<gene>
    <name evidence="6" type="ORF">EDC27_0790</name>
</gene>